<name>A0A7J3JRX2_9CREN</name>
<dbReference type="Pfam" id="PF00281">
    <property type="entry name" value="Ribosomal_L5"/>
    <property type="match status" value="1"/>
</dbReference>
<reference evidence="11" key="1">
    <citation type="journal article" date="2020" name="mSystems">
        <title>Genome- and Community-Level Interaction Insights into Carbon Utilization and Element Cycling Functions of Hydrothermarchaeota in Hydrothermal Sediment.</title>
        <authorList>
            <person name="Zhou Z."/>
            <person name="Liu Y."/>
            <person name="Xu W."/>
            <person name="Pan J."/>
            <person name="Luo Z.H."/>
            <person name="Li M."/>
        </authorList>
    </citation>
    <scope>NUCLEOTIDE SEQUENCE [LARGE SCALE GENOMIC DNA]</scope>
    <source>
        <strain evidence="11">SpSt-657</strain>
    </source>
</reference>
<dbReference type="InterPro" id="IPR022804">
    <property type="entry name" value="Ribosomal_uL5_arc"/>
</dbReference>
<protein>
    <recommendedName>
        <fullName evidence="7">Large ribosomal subunit protein uL5</fullName>
    </recommendedName>
</protein>
<evidence type="ECO:0000256" key="2">
    <source>
        <dbReference type="ARBA" id="ARBA00022555"/>
    </source>
</evidence>
<evidence type="ECO:0000256" key="1">
    <source>
        <dbReference type="ARBA" id="ARBA00008553"/>
    </source>
</evidence>
<gene>
    <name evidence="7" type="primary">rpl5</name>
    <name evidence="11" type="ORF">ENU30_07715</name>
</gene>
<feature type="domain" description="Large ribosomal subunit protein uL5 N-terminal" evidence="9">
    <location>
        <begin position="41"/>
        <end position="93"/>
    </location>
</feature>
<evidence type="ECO:0000259" key="10">
    <source>
        <dbReference type="Pfam" id="PF00673"/>
    </source>
</evidence>
<dbReference type="GO" id="GO:0005840">
    <property type="term" value="C:ribosome"/>
    <property type="evidence" value="ECO:0007669"/>
    <property type="project" value="UniProtKB-KW"/>
</dbReference>
<keyword evidence="5 7" id="KW-0689">Ribosomal protein</keyword>
<sequence>MAVEVAIYNNSILPKVIPEKFDSSILEQSSVNRILSLWKSNPMLVPRVAKVVINISVGGSSERLEKAVKLLNQLTGLNPSIRRAKKTIREFGISRRQPIAAVVTLKGNTAYEFLKKALSAVNNILKEESFDNHGNISFGIKEHLLLPGVRYDPDIGIFGMDVAITMERPGYRVIRRRRCRAKSIPRRHRVTRDESMLLMEILFGVRISRRR</sequence>
<dbReference type="GO" id="GO:0019843">
    <property type="term" value="F:rRNA binding"/>
    <property type="evidence" value="ECO:0007669"/>
    <property type="project" value="UniProtKB-UniRule"/>
</dbReference>
<evidence type="ECO:0000259" key="9">
    <source>
        <dbReference type="Pfam" id="PF00281"/>
    </source>
</evidence>
<comment type="similarity">
    <text evidence="1 7 8">Belongs to the universal ribosomal protein uL5 family.</text>
</comment>
<dbReference type="NCBIfam" id="NF003258">
    <property type="entry name" value="PRK04219.1"/>
    <property type="match status" value="1"/>
</dbReference>
<dbReference type="GO" id="GO:0003735">
    <property type="term" value="F:structural constituent of ribosome"/>
    <property type="evidence" value="ECO:0007669"/>
    <property type="project" value="InterPro"/>
</dbReference>
<keyword evidence="6 7" id="KW-0687">Ribonucleoprotein</keyword>
<accession>A0A7J3JRX2</accession>
<dbReference type="AlphaFoldDB" id="A0A7J3JRX2"/>
<dbReference type="PIRSF" id="PIRSF002161">
    <property type="entry name" value="Ribosomal_L5"/>
    <property type="match status" value="1"/>
</dbReference>
<evidence type="ECO:0000256" key="6">
    <source>
        <dbReference type="ARBA" id="ARBA00023274"/>
    </source>
</evidence>
<dbReference type="EMBL" id="DTBZ01000147">
    <property type="protein sequence ID" value="HGQ18840.1"/>
    <property type="molecule type" value="Genomic_DNA"/>
</dbReference>
<comment type="function">
    <text evidence="7">This is 1 of the proteins that bind and probably mediate the attachment of the 5S RNA into the large ribosomal subunit, where it forms part of the central protuberance. In the 70S ribosome it contacts protein S13 of the 30S subunit (bridge B1b), connecting the 2 subunits; this bridge is implicated in subunit movement. May contact the P site tRNA; the 5S rRNA and some of its associated proteins might help stabilize positioning of ribosome-bound tRNAs.</text>
</comment>
<evidence type="ECO:0000313" key="11">
    <source>
        <dbReference type="EMBL" id="HGQ18840.1"/>
    </source>
</evidence>
<dbReference type="PANTHER" id="PTHR11994">
    <property type="entry name" value="60S RIBOSOMAL PROTEIN L11-RELATED"/>
    <property type="match status" value="1"/>
</dbReference>
<organism evidence="11">
    <name type="scientific">Ignisphaera aggregans</name>
    <dbReference type="NCBI Taxonomy" id="334771"/>
    <lineage>
        <taxon>Archaea</taxon>
        <taxon>Thermoproteota</taxon>
        <taxon>Thermoprotei</taxon>
        <taxon>Desulfurococcales</taxon>
        <taxon>Desulfurococcaceae</taxon>
        <taxon>Ignisphaera</taxon>
    </lineage>
</organism>
<dbReference type="Gene3D" id="3.30.1440.10">
    <property type="match status" value="1"/>
</dbReference>
<dbReference type="InterPro" id="IPR057266">
    <property type="entry name" value="Ribosomal_uL5_euk/arc-type"/>
</dbReference>
<dbReference type="InterPro" id="IPR002132">
    <property type="entry name" value="Ribosomal_uL5"/>
</dbReference>
<feature type="domain" description="Large ribosomal subunit protein uL5 C-terminal" evidence="10">
    <location>
        <begin position="98"/>
        <end position="173"/>
    </location>
</feature>
<evidence type="ECO:0000256" key="5">
    <source>
        <dbReference type="ARBA" id="ARBA00022980"/>
    </source>
</evidence>
<keyword evidence="4 7" id="KW-0694">RNA-binding</keyword>
<evidence type="ECO:0000256" key="7">
    <source>
        <dbReference type="HAMAP-Rule" id="MF_01333"/>
    </source>
</evidence>
<dbReference type="GO" id="GO:1990904">
    <property type="term" value="C:ribonucleoprotein complex"/>
    <property type="evidence" value="ECO:0007669"/>
    <property type="project" value="UniProtKB-KW"/>
</dbReference>
<keyword evidence="2 7" id="KW-0820">tRNA-binding</keyword>
<dbReference type="GO" id="GO:0006412">
    <property type="term" value="P:translation"/>
    <property type="evidence" value="ECO:0007669"/>
    <property type="project" value="UniProtKB-UniRule"/>
</dbReference>
<comment type="subunit">
    <text evidence="7">Part of the 50S ribosomal subunit; contacts the 5S rRNA and probably tRNA. Forms a bridge to the 30S subunit in the 70S ribosome.</text>
</comment>
<dbReference type="SUPFAM" id="SSF55282">
    <property type="entry name" value="RL5-like"/>
    <property type="match status" value="1"/>
</dbReference>
<evidence type="ECO:0000256" key="8">
    <source>
        <dbReference type="RuleBase" id="RU003930"/>
    </source>
</evidence>
<evidence type="ECO:0000256" key="4">
    <source>
        <dbReference type="ARBA" id="ARBA00022884"/>
    </source>
</evidence>
<dbReference type="FunFam" id="3.30.1440.10:FF:000002">
    <property type="entry name" value="60S ribosomal protein L11"/>
    <property type="match status" value="1"/>
</dbReference>
<dbReference type="Pfam" id="PF00673">
    <property type="entry name" value="Ribosomal_L5_C"/>
    <property type="match status" value="1"/>
</dbReference>
<evidence type="ECO:0000256" key="3">
    <source>
        <dbReference type="ARBA" id="ARBA00022730"/>
    </source>
</evidence>
<dbReference type="InterPro" id="IPR031310">
    <property type="entry name" value="Ribosomal_uL5_N"/>
</dbReference>
<dbReference type="InterPro" id="IPR022803">
    <property type="entry name" value="Ribosomal_uL5_dom_sf"/>
</dbReference>
<comment type="caution">
    <text evidence="11">The sequence shown here is derived from an EMBL/GenBank/DDBJ whole genome shotgun (WGS) entry which is preliminary data.</text>
</comment>
<keyword evidence="3 7" id="KW-0699">rRNA-binding</keyword>
<dbReference type="InterPro" id="IPR031309">
    <property type="entry name" value="Ribosomal_uL5_C"/>
</dbReference>
<dbReference type="HAMAP" id="MF_01333_A">
    <property type="entry name" value="Ribosomal_uL5_A"/>
    <property type="match status" value="1"/>
</dbReference>
<dbReference type="GO" id="GO:0000049">
    <property type="term" value="F:tRNA binding"/>
    <property type="evidence" value="ECO:0007669"/>
    <property type="project" value="UniProtKB-UniRule"/>
</dbReference>
<proteinExistence type="inferred from homology"/>